<sequence>MASLEEWDKLPWDLDASTDDLFSGLDQPSGGGGQPASQQHQMSQKLQVAEELHQQGHLNVEEKTRFKHKVLQQDAEFNQDFNTFFNAPANERKSSFANLKKALSQERNPGVRLSSTSSSGMELNLSESDVMLDEFSDFLSLDALADDHPFLAGVPAHQRRSSVQKPQAPRPVAPAGGSAHPQQPPAPQQLSYQHQQHRQQQPALHQRHHPQHHHSRHQVPSMASHGPLPWQAAGPPTVPLPGAGQYRGHGTGPMQVPMSSVRKGSVPSKRSAGVGSVVGGRGNSGGRKSSGKGTGASPATVSASTRRPTSATRGIKTEKHAPALLDDDDDPSLDSFSVKEKKNERERRRRLQVSHGFTNLFQVLKMPDSAKMEKSTVLNNAINRLKELDLTHRTLYEENQRLRARAAERGFKV</sequence>
<dbReference type="Pfam" id="PF00010">
    <property type="entry name" value="HLH"/>
    <property type="match status" value="1"/>
</dbReference>
<dbReference type="PROSITE" id="PS50888">
    <property type="entry name" value="BHLH"/>
    <property type="match status" value="1"/>
</dbReference>
<dbReference type="InterPro" id="IPR036638">
    <property type="entry name" value="HLH_DNA-bd_sf"/>
</dbReference>
<evidence type="ECO:0000256" key="1">
    <source>
        <dbReference type="SAM" id="Coils"/>
    </source>
</evidence>
<keyword evidence="1" id="KW-0175">Coiled coil</keyword>
<feature type="compositionally biased region" description="Basic and acidic residues" evidence="2">
    <location>
        <begin position="48"/>
        <end position="57"/>
    </location>
</feature>
<feature type="compositionally biased region" description="Gly residues" evidence="2">
    <location>
        <begin position="276"/>
        <end position="285"/>
    </location>
</feature>
<reference evidence="4 5" key="1">
    <citation type="submission" date="2024-02" db="EMBL/GenBank/DDBJ databases">
        <authorList>
            <person name="Chen Y."/>
            <person name="Shah S."/>
            <person name="Dougan E. K."/>
            <person name="Thang M."/>
            <person name="Chan C."/>
        </authorList>
    </citation>
    <scope>NUCLEOTIDE SEQUENCE [LARGE SCALE GENOMIC DNA]</scope>
</reference>
<gene>
    <name evidence="4" type="ORF">SCF082_LOCUS11590</name>
</gene>
<dbReference type="Proteomes" id="UP001642464">
    <property type="component" value="Unassembled WGS sequence"/>
</dbReference>
<keyword evidence="5" id="KW-1185">Reference proteome</keyword>
<name>A0ABP0JE60_9DINO</name>
<dbReference type="Gene3D" id="4.10.280.10">
    <property type="entry name" value="Helix-loop-helix DNA-binding domain"/>
    <property type="match status" value="1"/>
</dbReference>
<accession>A0ABP0JE60</accession>
<evidence type="ECO:0000313" key="5">
    <source>
        <dbReference type="Proteomes" id="UP001642464"/>
    </source>
</evidence>
<dbReference type="InterPro" id="IPR011598">
    <property type="entry name" value="bHLH_dom"/>
</dbReference>
<evidence type="ECO:0000256" key="2">
    <source>
        <dbReference type="SAM" id="MobiDB-lite"/>
    </source>
</evidence>
<evidence type="ECO:0000259" key="3">
    <source>
        <dbReference type="PROSITE" id="PS50888"/>
    </source>
</evidence>
<feature type="region of interest" description="Disordered" evidence="2">
    <location>
        <begin position="18"/>
        <end position="57"/>
    </location>
</feature>
<evidence type="ECO:0000313" key="4">
    <source>
        <dbReference type="EMBL" id="CAK9012638.1"/>
    </source>
</evidence>
<organism evidence="4 5">
    <name type="scientific">Durusdinium trenchii</name>
    <dbReference type="NCBI Taxonomy" id="1381693"/>
    <lineage>
        <taxon>Eukaryota</taxon>
        <taxon>Sar</taxon>
        <taxon>Alveolata</taxon>
        <taxon>Dinophyceae</taxon>
        <taxon>Suessiales</taxon>
        <taxon>Symbiodiniaceae</taxon>
        <taxon>Durusdinium</taxon>
    </lineage>
</organism>
<feature type="coiled-coil region" evidence="1">
    <location>
        <begin position="378"/>
        <end position="405"/>
    </location>
</feature>
<feature type="domain" description="BHLH" evidence="3">
    <location>
        <begin position="337"/>
        <end position="388"/>
    </location>
</feature>
<dbReference type="SUPFAM" id="SSF47459">
    <property type="entry name" value="HLH, helix-loop-helix DNA-binding domain"/>
    <property type="match status" value="1"/>
</dbReference>
<feature type="compositionally biased region" description="Low complexity" evidence="2">
    <location>
        <begin position="188"/>
        <end position="204"/>
    </location>
</feature>
<protein>
    <submittedName>
        <fullName evidence="4">BHLH domain-containing protein</fullName>
    </submittedName>
</protein>
<dbReference type="SMART" id="SM00353">
    <property type="entry name" value="HLH"/>
    <property type="match status" value="1"/>
</dbReference>
<feature type="region of interest" description="Disordered" evidence="2">
    <location>
        <begin position="156"/>
        <end position="348"/>
    </location>
</feature>
<feature type="compositionally biased region" description="Basic residues" evidence="2">
    <location>
        <begin position="205"/>
        <end position="217"/>
    </location>
</feature>
<dbReference type="EMBL" id="CAXAMM010006889">
    <property type="protein sequence ID" value="CAK9012638.1"/>
    <property type="molecule type" value="Genomic_DNA"/>
</dbReference>
<proteinExistence type="predicted"/>
<feature type="compositionally biased region" description="Polar residues" evidence="2">
    <location>
        <begin position="299"/>
        <end position="312"/>
    </location>
</feature>
<feature type="compositionally biased region" description="Basic and acidic residues" evidence="2">
    <location>
        <begin position="337"/>
        <end position="346"/>
    </location>
</feature>
<comment type="caution">
    <text evidence="4">The sequence shown here is derived from an EMBL/GenBank/DDBJ whole genome shotgun (WGS) entry which is preliminary data.</text>
</comment>